<proteinExistence type="predicted"/>
<gene>
    <name evidence="2" type="primary">LOC100366580</name>
</gene>
<name>A0ABM0GIA3_SACKO</name>
<dbReference type="PANTHER" id="PTHR14269:SF4">
    <property type="entry name" value="CAT EYE SYNDROME CRITICAL REGION PROTEIN 5"/>
    <property type="match status" value="1"/>
</dbReference>
<protein>
    <submittedName>
        <fullName evidence="2">Cat eye syndrome critical region protein 5 homolog</fullName>
    </submittedName>
</protein>
<evidence type="ECO:0000313" key="1">
    <source>
        <dbReference type="Proteomes" id="UP000694865"/>
    </source>
</evidence>
<dbReference type="SUPFAM" id="SSF56784">
    <property type="entry name" value="HAD-like"/>
    <property type="match status" value="1"/>
</dbReference>
<keyword evidence="1" id="KW-1185">Reference proteome</keyword>
<dbReference type="Proteomes" id="UP000694865">
    <property type="component" value="Unplaced"/>
</dbReference>
<evidence type="ECO:0000313" key="2">
    <source>
        <dbReference type="RefSeq" id="XP_002730439.1"/>
    </source>
</evidence>
<accession>A0ABM0GIA3</accession>
<dbReference type="PANTHER" id="PTHR14269">
    <property type="entry name" value="CDP-DIACYLGLYCEROL--GLYCEROL-3-PHOSPHATE 3-PHOSPHATIDYLTRANSFERASE-RELATED"/>
    <property type="match status" value="1"/>
</dbReference>
<dbReference type="InterPro" id="IPR023214">
    <property type="entry name" value="HAD_sf"/>
</dbReference>
<reference evidence="2" key="1">
    <citation type="submission" date="2025-08" db="UniProtKB">
        <authorList>
            <consortium name="RefSeq"/>
        </authorList>
    </citation>
    <scope>IDENTIFICATION</scope>
    <source>
        <tissue evidence="2">Testes</tissue>
    </source>
</reference>
<sequence length="203" mass="22565">MDLLWMAEAPMPRLGHGSFLLCLESLYQKITGRPLKYTVITGKPSEITYHHAEHVATQIASSMGLESTPRTLYAIGDNPMTDIYGANLYNRYLASKPINVLKTGLKTKLTASQGKKPATVTTSLATHHPGEVPADHLLEKCAETMESVLVCTGVYCETRHKHMVGVDHGHRDYSYDVELARPSLTVDNVYQAIESIYEREGFK</sequence>
<dbReference type="InterPro" id="IPR036412">
    <property type="entry name" value="HAD-like_sf"/>
</dbReference>
<dbReference type="GeneID" id="100366580"/>
<dbReference type="RefSeq" id="XP_002730439.1">
    <property type="nucleotide sequence ID" value="XM_002730393.2"/>
</dbReference>
<organism evidence="1 2">
    <name type="scientific">Saccoglossus kowalevskii</name>
    <name type="common">Acorn worm</name>
    <dbReference type="NCBI Taxonomy" id="10224"/>
    <lineage>
        <taxon>Eukaryota</taxon>
        <taxon>Metazoa</taxon>
        <taxon>Hemichordata</taxon>
        <taxon>Enteropneusta</taxon>
        <taxon>Harrimaniidae</taxon>
        <taxon>Saccoglossus</taxon>
    </lineage>
</organism>
<dbReference type="Gene3D" id="3.40.50.1000">
    <property type="entry name" value="HAD superfamily/HAD-like"/>
    <property type="match status" value="1"/>
</dbReference>
<dbReference type="InterPro" id="IPR050324">
    <property type="entry name" value="CDP-alcohol_PTase-I"/>
</dbReference>